<dbReference type="InterPro" id="IPR018060">
    <property type="entry name" value="HTH_AraC"/>
</dbReference>
<protein>
    <recommendedName>
        <fullName evidence="7">Response regulatory domain-containing protein</fullName>
    </recommendedName>
</protein>
<evidence type="ECO:0000313" key="6">
    <source>
        <dbReference type="EMBL" id="SVE13033.1"/>
    </source>
</evidence>
<keyword evidence="2" id="KW-0805">Transcription regulation</keyword>
<proteinExistence type="predicted"/>
<dbReference type="InterPro" id="IPR001789">
    <property type="entry name" value="Sig_transdc_resp-reg_receiver"/>
</dbReference>
<name>A0A383AZM2_9ZZZZ</name>
<sequence>MTSQLEVCLLTLPHETRFVKHEASRKIPTMTQTSDHSTAITSDSLDDGPILVVDDDDSLREFCSRVLQAYGHEVHTAGLAEEALSLASQNSYRVVLLDLKMPGMDGIECLRRLKAQGCRADVVMITGYGNVPTAVKAMKVGARDIVEKPFRPDDLQAMLQDILARQQKAVSEDPIVAFIQTNATEIGSRKDVANRLGVSLERVSACVQKRTGLSFRQFLHACRLDLAKRLLENTDLDVSE</sequence>
<evidence type="ECO:0000256" key="2">
    <source>
        <dbReference type="ARBA" id="ARBA00023015"/>
    </source>
</evidence>
<dbReference type="InterPro" id="IPR011006">
    <property type="entry name" value="CheY-like_superfamily"/>
</dbReference>
<dbReference type="Pfam" id="PF00072">
    <property type="entry name" value="Response_reg"/>
    <property type="match status" value="1"/>
</dbReference>
<evidence type="ECO:0000259" key="4">
    <source>
        <dbReference type="PROSITE" id="PS01124"/>
    </source>
</evidence>
<dbReference type="SMART" id="SM00448">
    <property type="entry name" value="REC"/>
    <property type="match status" value="1"/>
</dbReference>
<keyword evidence="1" id="KW-0597">Phosphoprotein</keyword>
<dbReference type="PANTHER" id="PTHR44591:SF3">
    <property type="entry name" value="RESPONSE REGULATORY DOMAIN-CONTAINING PROTEIN"/>
    <property type="match status" value="1"/>
</dbReference>
<dbReference type="Gene3D" id="1.10.10.60">
    <property type="entry name" value="Homeodomain-like"/>
    <property type="match status" value="1"/>
</dbReference>
<dbReference type="Gene3D" id="3.40.50.2300">
    <property type="match status" value="1"/>
</dbReference>
<gene>
    <name evidence="6" type="ORF">METZ01_LOCUS465887</name>
</gene>
<evidence type="ECO:0008006" key="7">
    <source>
        <dbReference type="Google" id="ProtNLM"/>
    </source>
</evidence>
<reference evidence="6" key="1">
    <citation type="submission" date="2018-05" db="EMBL/GenBank/DDBJ databases">
        <authorList>
            <person name="Lanie J.A."/>
            <person name="Ng W.-L."/>
            <person name="Kazmierczak K.M."/>
            <person name="Andrzejewski T.M."/>
            <person name="Davidsen T.M."/>
            <person name="Wayne K.J."/>
            <person name="Tettelin H."/>
            <person name="Glass J.I."/>
            <person name="Rusch D."/>
            <person name="Podicherti R."/>
            <person name="Tsui H.-C.T."/>
            <person name="Winkler M.E."/>
        </authorList>
    </citation>
    <scope>NUCLEOTIDE SEQUENCE</scope>
</reference>
<dbReference type="Pfam" id="PF12833">
    <property type="entry name" value="HTH_18"/>
    <property type="match status" value="1"/>
</dbReference>
<dbReference type="PROSITE" id="PS01124">
    <property type="entry name" value="HTH_ARAC_FAMILY_2"/>
    <property type="match status" value="1"/>
</dbReference>
<evidence type="ECO:0000256" key="1">
    <source>
        <dbReference type="ARBA" id="ARBA00022553"/>
    </source>
</evidence>
<feature type="domain" description="Response regulatory" evidence="5">
    <location>
        <begin position="49"/>
        <end position="163"/>
    </location>
</feature>
<dbReference type="PROSITE" id="PS50110">
    <property type="entry name" value="RESPONSE_REGULATORY"/>
    <property type="match status" value="1"/>
</dbReference>
<keyword evidence="3" id="KW-0804">Transcription</keyword>
<dbReference type="GO" id="GO:0043565">
    <property type="term" value="F:sequence-specific DNA binding"/>
    <property type="evidence" value="ECO:0007669"/>
    <property type="project" value="InterPro"/>
</dbReference>
<dbReference type="GO" id="GO:0003700">
    <property type="term" value="F:DNA-binding transcription factor activity"/>
    <property type="evidence" value="ECO:0007669"/>
    <property type="project" value="InterPro"/>
</dbReference>
<evidence type="ECO:0000256" key="3">
    <source>
        <dbReference type="ARBA" id="ARBA00023163"/>
    </source>
</evidence>
<feature type="non-terminal residue" evidence="6">
    <location>
        <position position="240"/>
    </location>
</feature>
<organism evidence="6">
    <name type="scientific">marine metagenome</name>
    <dbReference type="NCBI Taxonomy" id="408172"/>
    <lineage>
        <taxon>unclassified sequences</taxon>
        <taxon>metagenomes</taxon>
        <taxon>ecological metagenomes</taxon>
    </lineage>
</organism>
<dbReference type="AlphaFoldDB" id="A0A383AZM2"/>
<dbReference type="PANTHER" id="PTHR44591">
    <property type="entry name" value="STRESS RESPONSE REGULATOR PROTEIN 1"/>
    <property type="match status" value="1"/>
</dbReference>
<dbReference type="GO" id="GO:0000160">
    <property type="term" value="P:phosphorelay signal transduction system"/>
    <property type="evidence" value="ECO:0007669"/>
    <property type="project" value="InterPro"/>
</dbReference>
<accession>A0A383AZM2</accession>
<evidence type="ECO:0000259" key="5">
    <source>
        <dbReference type="PROSITE" id="PS50110"/>
    </source>
</evidence>
<dbReference type="FunFam" id="3.40.50.2300:FF:000018">
    <property type="entry name" value="DNA-binding transcriptional regulator NtrC"/>
    <property type="match status" value="1"/>
</dbReference>
<feature type="domain" description="HTH araC/xylS-type" evidence="4">
    <location>
        <begin position="173"/>
        <end position="240"/>
    </location>
</feature>
<dbReference type="InterPro" id="IPR050595">
    <property type="entry name" value="Bact_response_regulator"/>
</dbReference>
<dbReference type="EMBL" id="UINC01196149">
    <property type="protein sequence ID" value="SVE13033.1"/>
    <property type="molecule type" value="Genomic_DNA"/>
</dbReference>
<dbReference type="SUPFAM" id="SSF52172">
    <property type="entry name" value="CheY-like"/>
    <property type="match status" value="1"/>
</dbReference>